<keyword evidence="3 7" id="KW-0812">Transmembrane</keyword>
<evidence type="ECO:0000313" key="8">
    <source>
        <dbReference type="EMBL" id="TIA93108.1"/>
    </source>
</evidence>
<dbReference type="PANTHER" id="PTHR31851">
    <property type="entry name" value="FE(2+)/MN(2+) TRANSPORTER PCL1"/>
    <property type="match status" value="1"/>
</dbReference>
<evidence type="ECO:0000256" key="2">
    <source>
        <dbReference type="ARBA" id="ARBA00007049"/>
    </source>
</evidence>
<dbReference type="GO" id="GO:0030026">
    <property type="term" value="P:intracellular manganese ion homeostasis"/>
    <property type="evidence" value="ECO:0007669"/>
    <property type="project" value="InterPro"/>
</dbReference>
<evidence type="ECO:0000313" key="9">
    <source>
        <dbReference type="Proteomes" id="UP000310189"/>
    </source>
</evidence>
<feature type="transmembrane region" description="Helical" evidence="7">
    <location>
        <begin position="307"/>
        <end position="332"/>
    </location>
</feature>
<accession>A0A4T0FWJ9</accession>
<reference evidence="8 9" key="1">
    <citation type="submission" date="2019-03" db="EMBL/GenBank/DDBJ databases">
        <title>Sequencing 23 genomes of Wallemia ichthyophaga.</title>
        <authorList>
            <person name="Gostincar C."/>
        </authorList>
    </citation>
    <scope>NUCLEOTIDE SEQUENCE [LARGE SCALE GENOMIC DNA]</scope>
    <source>
        <strain evidence="8 9">EXF-5753</strain>
    </source>
</reference>
<keyword evidence="9" id="KW-1185">Reference proteome</keyword>
<name>A0A4T0FWJ9_9BASI</name>
<feature type="region of interest" description="Disordered" evidence="6">
    <location>
        <begin position="25"/>
        <end position="53"/>
    </location>
</feature>
<dbReference type="InterPro" id="IPR008217">
    <property type="entry name" value="Ccc1_fam"/>
</dbReference>
<dbReference type="GO" id="GO:0012505">
    <property type="term" value="C:endomembrane system"/>
    <property type="evidence" value="ECO:0007669"/>
    <property type="project" value="UniProtKB-SubCell"/>
</dbReference>
<dbReference type="CDD" id="cd02435">
    <property type="entry name" value="CCC1"/>
    <property type="match status" value="1"/>
</dbReference>
<comment type="similarity">
    <text evidence="2">Belongs to the CCC1 family.</text>
</comment>
<sequence>MPCQNPQDCCGGSCLQSKLPKRSQEVVSRVENDPVWTTTQDEESDDSQDPNKCDKHARGVCCRELKGDDERDLWISPDTVSDLVIGLSDGLAVPPALVAALAGLGDSKIVILGALSEVLAGSISMGLGGYLSAEAEMNHFKYLRRVTRQRVARSCAGEMEREVYDVLGSVGVSEDLSNSVAMHLSKLEPPPPPKQPSFFKSMATKFARKPSPLPTTHTDLRWSDEQGLTAFLLKYGEGVEEVPTSKLIKSAITVGMGYAVGGMWPLLPFFFIPEAHEAFKVSIVVTSIILFLFGIGKTHFTGATGGFGGYLYGGVSMVAVGGLAAGSAYGLVKWFDSRS</sequence>
<feature type="transmembrane region" description="Helical" evidence="7">
    <location>
        <begin position="251"/>
        <end position="271"/>
    </location>
</feature>
<protein>
    <recommendedName>
        <fullName evidence="10">Membrane fraction protein</fullName>
    </recommendedName>
</protein>
<evidence type="ECO:0000256" key="6">
    <source>
        <dbReference type="SAM" id="MobiDB-lite"/>
    </source>
</evidence>
<feature type="transmembrane region" description="Helical" evidence="7">
    <location>
        <begin position="278"/>
        <end position="295"/>
    </location>
</feature>
<evidence type="ECO:0008006" key="10">
    <source>
        <dbReference type="Google" id="ProtNLM"/>
    </source>
</evidence>
<dbReference type="Proteomes" id="UP000310189">
    <property type="component" value="Unassembled WGS sequence"/>
</dbReference>
<dbReference type="AlphaFoldDB" id="A0A4T0FWJ9"/>
<dbReference type="Pfam" id="PF01988">
    <property type="entry name" value="VIT1"/>
    <property type="match status" value="1"/>
</dbReference>
<comment type="subcellular location">
    <subcellularLocation>
        <location evidence="1">Endomembrane system</location>
        <topology evidence="1">Multi-pass membrane protein</topology>
    </subcellularLocation>
</comment>
<proteinExistence type="inferred from homology"/>
<evidence type="ECO:0000256" key="4">
    <source>
        <dbReference type="ARBA" id="ARBA00022989"/>
    </source>
</evidence>
<evidence type="ECO:0000256" key="5">
    <source>
        <dbReference type="ARBA" id="ARBA00023136"/>
    </source>
</evidence>
<dbReference type="OrthoDB" id="73465at2759"/>
<evidence type="ECO:0000256" key="7">
    <source>
        <dbReference type="SAM" id="Phobius"/>
    </source>
</evidence>
<comment type="caution">
    <text evidence="8">The sequence shown here is derived from an EMBL/GenBank/DDBJ whole genome shotgun (WGS) entry which is preliminary data.</text>
</comment>
<dbReference type="GO" id="GO:0005384">
    <property type="term" value="F:manganese ion transmembrane transporter activity"/>
    <property type="evidence" value="ECO:0007669"/>
    <property type="project" value="InterPro"/>
</dbReference>
<evidence type="ECO:0000256" key="1">
    <source>
        <dbReference type="ARBA" id="ARBA00004127"/>
    </source>
</evidence>
<dbReference type="EMBL" id="SPNW01000003">
    <property type="protein sequence ID" value="TIA93108.1"/>
    <property type="molecule type" value="Genomic_DNA"/>
</dbReference>
<evidence type="ECO:0000256" key="3">
    <source>
        <dbReference type="ARBA" id="ARBA00022692"/>
    </source>
</evidence>
<keyword evidence="5 7" id="KW-0472">Membrane</keyword>
<keyword evidence="4 7" id="KW-1133">Transmembrane helix</keyword>
<organism evidence="8 9">
    <name type="scientific">Wallemia hederae</name>
    <dbReference type="NCBI Taxonomy" id="1540922"/>
    <lineage>
        <taxon>Eukaryota</taxon>
        <taxon>Fungi</taxon>
        <taxon>Dikarya</taxon>
        <taxon>Basidiomycota</taxon>
        <taxon>Wallemiomycotina</taxon>
        <taxon>Wallemiomycetes</taxon>
        <taxon>Wallemiales</taxon>
        <taxon>Wallemiaceae</taxon>
        <taxon>Wallemia</taxon>
    </lineage>
</organism>
<gene>
    <name evidence="8" type="ORF">E3P99_00296</name>
</gene>